<keyword evidence="3" id="KW-1185">Reference proteome</keyword>
<protein>
    <submittedName>
        <fullName evidence="2">Uncharacterized protein</fullName>
    </submittedName>
</protein>
<dbReference type="AlphaFoldDB" id="A0AAN6YQS1"/>
<gene>
    <name evidence="2" type="ORF">N656DRAFT_145485</name>
</gene>
<reference evidence="2" key="2">
    <citation type="submission" date="2023-05" db="EMBL/GenBank/DDBJ databases">
        <authorList>
            <consortium name="Lawrence Berkeley National Laboratory"/>
            <person name="Steindorff A."/>
            <person name="Hensen N."/>
            <person name="Bonometti L."/>
            <person name="Westerberg I."/>
            <person name="Brannstrom I.O."/>
            <person name="Guillou S."/>
            <person name="Cros-Aarteil S."/>
            <person name="Calhoun S."/>
            <person name="Haridas S."/>
            <person name="Kuo A."/>
            <person name="Mondo S."/>
            <person name="Pangilinan J."/>
            <person name="Riley R."/>
            <person name="Labutti K."/>
            <person name="Andreopoulos B."/>
            <person name="Lipzen A."/>
            <person name="Chen C."/>
            <person name="Yanf M."/>
            <person name="Daum C."/>
            <person name="Ng V."/>
            <person name="Clum A."/>
            <person name="Ohm R."/>
            <person name="Martin F."/>
            <person name="Silar P."/>
            <person name="Natvig D."/>
            <person name="Lalanne C."/>
            <person name="Gautier V."/>
            <person name="Ament-Velasquez S.L."/>
            <person name="Kruys A."/>
            <person name="Hutchinson M.I."/>
            <person name="Powell A.J."/>
            <person name="Barry K."/>
            <person name="Miller A.N."/>
            <person name="Grigoriev I.V."/>
            <person name="Debuchy R."/>
            <person name="Gladieux P."/>
            <person name="Thoren M.H."/>
            <person name="Johannesson H."/>
        </authorList>
    </citation>
    <scope>NUCLEOTIDE SEQUENCE</scope>
    <source>
        <strain evidence="2">CBS 508.74</strain>
    </source>
</reference>
<accession>A0AAN6YQS1</accession>
<evidence type="ECO:0000313" key="2">
    <source>
        <dbReference type="EMBL" id="KAK4111637.1"/>
    </source>
</evidence>
<reference evidence="2" key="1">
    <citation type="journal article" date="2023" name="Mol. Phylogenet. Evol.">
        <title>Genome-scale phylogeny and comparative genomics of the fungal order Sordariales.</title>
        <authorList>
            <person name="Hensen N."/>
            <person name="Bonometti L."/>
            <person name="Westerberg I."/>
            <person name="Brannstrom I.O."/>
            <person name="Guillou S."/>
            <person name="Cros-Aarteil S."/>
            <person name="Calhoun S."/>
            <person name="Haridas S."/>
            <person name="Kuo A."/>
            <person name="Mondo S."/>
            <person name="Pangilinan J."/>
            <person name="Riley R."/>
            <person name="LaButti K."/>
            <person name="Andreopoulos B."/>
            <person name="Lipzen A."/>
            <person name="Chen C."/>
            <person name="Yan M."/>
            <person name="Daum C."/>
            <person name="Ng V."/>
            <person name="Clum A."/>
            <person name="Steindorff A."/>
            <person name="Ohm R.A."/>
            <person name="Martin F."/>
            <person name="Silar P."/>
            <person name="Natvig D.O."/>
            <person name="Lalanne C."/>
            <person name="Gautier V."/>
            <person name="Ament-Velasquez S.L."/>
            <person name="Kruys A."/>
            <person name="Hutchinson M.I."/>
            <person name="Powell A.J."/>
            <person name="Barry K."/>
            <person name="Miller A.N."/>
            <person name="Grigoriev I.V."/>
            <person name="Debuchy R."/>
            <person name="Gladieux P."/>
            <person name="Hiltunen Thoren M."/>
            <person name="Johannesson H."/>
        </authorList>
    </citation>
    <scope>NUCLEOTIDE SEQUENCE</scope>
    <source>
        <strain evidence="2">CBS 508.74</strain>
    </source>
</reference>
<dbReference type="Proteomes" id="UP001302812">
    <property type="component" value="Unassembled WGS sequence"/>
</dbReference>
<dbReference type="EMBL" id="MU853345">
    <property type="protein sequence ID" value="KAK4111637.1"/>
    <property type="molecule type" value="Genomic_DNA"/>
</dbReference>
<sequence length="233" mass="25662">MLLTCVGRGTSPSTMCGREIWWYPLEGKSLVTEGNRPLGQGFPTATGTYSVFTRVRYIPDRFISISTDTPLAPLGFSSMDGFQIGAYDCRSRDPAREGRDLGKRDEPIVSNLHVRVGGASLKFRRDAHRLLSGLGDRHAFCGMSCVSRDIKIVDYSAALPGLDTTDQSIMCIHDTPQIYPGGLTTGVPHAQPNLDHPLGNIEESIQWPATDHKRHRLSGLESDREGVLLRPRT</sequence>
<dbReference type="RefSeq" id="XP_064669207.1">
    <property type="nucleotide sequence ID" value="XM_064808643.1"/>
</dbReference>
<evidence type="ECO:0000256" key="1">
    <source>
        <dbReference type="SAM" id="MobiDB-lite"/>
    </source>
</evidence>
<comment type="caution">
    <text evidence="2">The sequence shown here is derived from an EMBL/GenBank/DDBJ whole genome shotgun (WGS) entry which is preliminary data.</text>
</comment>
<name>A0AAN6YQS1_9PEZI</name>
<dbReference type="GeneID" id="89932766"/>
<organism evidence="2 3">
    <name type="scientific">Canariomyces notabilis</name>
    <dbReference type="NCBI Taxonomy" id="2074819"/>
    <lineage>
        <taxon>Eukaryota</taxon>
        <taxon>Fungi</taxon>
        <taxon>Dikarya</taxon>
        <taxon>Ascomycota</taxon>
        <taxon>Pezizomycotina</taxon>
        <taxon>Sordariomycetes</taxon>
        <taxon>Sordariomycetidae</taxon>
        <taxon>Sordariales</taxon>
        <taxon>Chaetomiaceae</taxon>
        <taxon>Canariomyces</taxon>
    </lineage>
</organism>
<proteinExistence type="predicted"/>
<evidence type="ECO:0000313" key="3">
    <source>
        <dbReference type="Proteomes" id="UP001302812"/>
    </source>
</evidence>
<feature type="region of interest" description="Disordered" evidence="1">
    <location>
        <begin position="212"/>
        <end position="233"/>
    </location>
</feature>